<dbReference type="RefSeq" id="WP_077862431.1">
    <property type="nucleotide sequence ID" value="NZ_CAJHJL010000012.1"/>
</dbReference>
<dbReference type="PROSITE" id="PS51721">
    <property type="entry name" value="G_CP"/>
    <property type="match status" value="1"/>
</dbReference>
<evidence type="ECO:0000256" key="5">
    <source>
        <dbReference type="PIRSR" id="PIRSR006230-1"/>
    </source>
</evidence>
<dbReference type="GO" id="GO:0005737">
    <property type="term" value="C:cytoplasm"/>
    <property type="evidence" value="ECO:0007669"/>
    <property type="project" value="UniProtKB-SubCell"/>
</dbReference>
<dbReference type="Gene3D" id="3.40.50.300">
    <property type="entry name" value="P-loop containing nucleotide triphosphate hydrolases"/>
    <property type="match status" value="1"/>
</dbReference>
<comment type="similarity">
    <text evidence="4">Belongs to the TRAFAC class YlqF/YawG GTPase family. MTG1 subfamily.</text>
</comment>
<dbReference type="NCBIfam" id="TIGR03596">
    <property type="entry name" value="GTPase_YlqF"/>
    <property type="match status" value="1"/>
</dbReference>
<sequence length="290" mass="32996">MTIQWFPGHMAKATREFQEKLKLVDVVFELLDARIPLSSSNPSLDEIIGDKPRVKILMKSDLADTQITSQWLTYYKENNIAVVPYNAKRNQDVSPILAAADDVLTEYKQKRIDKGLRPRAIRAVSVGIPNVGKSTLINRFAGKNIAQTGNRPGVTKAQQWIKYKNKLELLDTPGILWPKFEDQRVGKCLAVTGAIKDTLLHLDDVALFMMAYFTEHYPGRLAKRYNFDKKLETEMPLPELLMLITKKRGYRDDYERGAEMMIYEVRKGLLGPFSLETPALMRDSDGSSDN</sequence>
<gene>
    <name evidence="6" type="ORF">BWX42_03295</name>
</gene>
<feature type="binding site" evidence="5">
    <location>
        <position position="174"/>
    </location>
    <ligand>
        <name>GTP</name>
        <dbReference type="ChEBI" id="CHEBI:37565"/>
    </ligand>
</feature>
<dbReference type="FunFam" id="3.40.50.300:FF:000590">
    <property type="entry name" value="Ribosome biogenesis GTPase A"/>
    <property type="match status" value="1"/>
</dbReference>
<comment type="subcellular location">
    <subcellularLocation>
        <location evidence="4">Cytoplasm</location>
    </subcellularLocation>
</comment>
<keyword evidence="3 4" id="KW-0342">GTP-binding</keyword>
<dbReference type="AlphaFoldDB" id="A0A1S8KME5"/>
<dbReference type="PANTHER" id="PTHR45782">
    <property type="entry name" value="MITOCHONDRIAL RIBOSOME-ASSOCIATED GTPASE 1"/>
    <property type="match status" value="1"/>
</dbReference>
<comment type="function">
    <text evidence="4">Required for a late step of 50S ribosomal subunit assembly. Has GTPase activity.</text>
</comment>
<dbReference type="InterPro" id="IPR027417">
    <property type="entry name" value="P-loop_NTPase"/>
</dbReference>
<dbReference type="EMBL" id="MUYF01000003">
    <property type="protein sequence ID" value="OOL80914.1"/>
    <property type="molecule type" value="Genomic_DNA"/>
</dbReference>
<dbReference type="GO" id="GO:0003924">
    <property type="term" value="F:GTPase activity"/>
    <property type="evidence" value="ECO:0007669"/>
    <property type="project" value="TreeGrafter"/>
</dbReference>
<dbReference type="CDD" id="cd01856">
    <property type="entry name" value="YlqF"/>
    <property type="match status" value="1"/>
</dbReference>
<evidence type="ECO:0000256" key="3">
    <source>
        <dbReference type="ARBA" id="ARBA00023134"/>
    </source>
</evidence>
<evidence type="ECO:0000313" key="6">
    <source>
        <dbReference type="EMBL" id="OOL80914.1"/>
    </source>
</evidence>
<evidence type="ECO:0000256" key="1">
    <source>
        <dbReference type="ARBA" id="ARBA00014898"/>
    </source>
</evidence>
<dbReference type="GO" id="GO:0006412">
    <property type="term" value="P:translation"/>
    <property type="evidence" value="ECO:0007669"/>
    <property type="project" value="TreeGrafter"/>
</dbReference>
<dbReference type="InterPro" id="IPR030378">
    <property type="entry name" value="G_CP_dom"/>
</dbReference>
<evidence type="ECO:0000313" key="7">
    <source>
        <dbReference type="Proteomes" id="UP000190409"/>
    </source>
</evidence>
<accession>A0A1S8KME5</accession>
<name>A0A1S8KME5_9LACT</name>
<organism evidence="6 7">
    <name type="scientific">Dolosigranulum pigrum</name>
    <dbReference type="NCBI Taxonomy" id="29394"/>
    <lineage>
        <taxon>Bacteria</taxon>
        <taxon>Bacillati</taxon>
        <taxon>Bacillota</taxon>
        <taxon>Bacilli</taxon>
        <taxon>Lactobacillales</taxon>
        <taxon>Carnobacteriaceae</taxon>
        <taxon>Dolosigranulum</taxon>
    </lineage>
</organism>
<keyword evidence="2 4" id="KW-0547">Nucleotide-binding</keyword>
<dbReference type="SUPFAM" id="SSF52540">
    <property type="entry name" value="P-loop containing nucleoside triphosphate hydrolases"/>
    <property type="match status" value="1"/>
</dbReference>
<dbReference type="Pfam" id="PF01926">
    <property type="entry name" value="MMR_HSR1"/>
    <property type="match status" value="1"/>
</dbReference>
<dbReference type="PANTHER" id="PTHR45782:SF4">
    <property type="entry name" value="MITOCHONDRIAL RIBOSOME-ASSOCIATED GTPASE 1"/>
    <property type="match status" value="1"/>
</dbReference>
<feature type="binding site" evidence="5">
    <location>
        <begin position="130"/>
        <end position="135"/>
    </location>
    <ligand>
        <name>GTP</name>
        <dbReference type="ChEBI" id="CHEBI:37565"/>
    </ligand>
</feature>
<dbReference type="InterPro" id="IPR023179">
    <property type="entry name" value="GTP-bd_ortho_bundle_sf"/>
</dbReference>
<reference evidence="6 7" key="1">
    <citation type="submission" date="2017-01" db="EMBL/GenBank/DDBJ databases">
        <title>Complete Genome Sequence of Dolosigranulum pigrum isolated from a Patient with interstitial lung disease.</title>
        <authorList>
            <person name="Mukhopadhyay R."/>
            <person name="Joaquin J."/>
            <person name="Hogue R."/>
            <person name="Fitzgerald S."/>
            <person name="Jospin G."/>
            <person name="Eisen J.A."/>
            <person name="Chaturvedi V."/>
        </authorList>
    </citation>
    <scope>NUCLEOTIDE SEQUENCE [LARGE SCALE GENOMIC DNA]</scope>
    <source>
        <strain evidence="6 7">15S00348</strain>
    </source>
</reference>
<keyword evidence="4" id="KW-0963">Cytoplasm</keyword>
<dbReference type="InterPro" id="IPR006073">
    <property type="entry name" value="GTP-bd"/>
</dbReference>
<comment type="caution">
    <text evidence="6">The sequence shown here is derived from an EMBL/GenBank/DDBJ whole genome shotgun (WGS) entry which is preliminary data.</text>
</comment>
<dbReference type="Gene3D" id="1.10.1580.10">
    <property type="match status" value="1"/>
</dbReference>
<protein>
    <recommendedName>
        <fullName evidence="1 4">Ribosome biogenesis GTPase A</fullName>
    </recommendedName>
</protein>
<proteinExistence type="inferred from homology"/>
<dbReference type="Proteomes" id="UP000190409">
    <property type="component" value="Unassembled WGS sequence"/>
</dbReference>
<dbReference type="PIRSF" id="PIRSF006230">
    <property type="entry name" value="MG442"/>
    <property type="match status" value="1"/>
</dbReference>
<evidence type="ECO:0000256" key="4">
    <source>
        <dbReference type="PIRNR" id="PIRNR006230"/>
    </source>
</evidence>
<dbReference type="GO" id="GO:0005525">
    <property type="term" value="F:GTP binding"/>
    <property type="evidence" value="ECO:0007669"/>
    <property type="project" value="UniProtKB-KW"/>
</dbReference>
<evidence type="ECO:0000256" key="2">
    <source>
        <dbReference type="ARBA" id="ARBA00022741"/>
    </source>
</evidence>
<dbReference type="InterPro" id="IPR019991">
    <property type="entry name" value="GTP-bd_ribosome_bgen"/>
</dbReference>
<dbReference type="InterPro" id="IPR016478">
    <property type="entry name" value="GTPase_MTG1"/>
</dbReference>